<dbReference type="AlphaFoldDB" id="A0AAN7YZJ3"/>
<feature type="transmembrane region" description="Helical" evidence="5">
    <location>
        <begin position="162"/>
        <end position="181"/>
    </location>
</feature>
<proteinExistence type="predicted"/>
<dbReference type="Pfam" id="PF04193">
    <property type="entry name" value="PQ-loop"/>
    <property type="match status" value="2"/>
</dbReference>
<dbReference type="Gene3D" id="1.20.1280.290">
    <property type="match status" value="2"/>
</dbReference>
<protein>
    <submittedName>
        <fullName evidence="6">Uncharacterized protein</fullName>
    </submittedName>
</protein>
<dbReference type="EMBL" id="JAVFKY010000003">
    <property type="protein sequence ID" value="KAK5578480.1"/>
    <property type="molecule type" value="Genomic_DNA"/>
</dbReference>
<accession>A0AAN7YZJ3</accession>
<evidence type="ECO:0000313" key="6">
    <source>
        <dbReference type="EMBL" id="KAK5578480.1"/>
    </source>
</evidence>
<evidence type="ECO:0000256" key="4">
    <source>
        <dbReference type="ARBA" id="ARBA00023136"/>
    </source>
</evidence>
<dbReference type="PANTHER" id="PTHR13131">
    <property type="entry name" value="CYSTINOSIN"/>
    <property type="match status" value="1"/>
</dbReference>
<gene>
    <name evidence="6" type="ORF">RB653_008151</name>
</gene>
<evidence type="ECO:0000256" key="5">
    <source>
        <dbReference type="SAM" id="Phobius"/>
    </source>
</evidence>
<dbReference type="InterPro" id="IPR005282">
    <property type="entry name" value="LC_transporter"/>
</dbReference>
<keyword evidence="3 5" id="KW-1133">Transmembrane helix</keyword>
<keyword evidence="2 5" id="KW-0812">Transmembrane</keyword>
<feature type="transmembrane region" description="Helical" evidence="5">
    <location>
        <begin position="13"/>
        <end position="31"/>
    </location>
</feature>
<organism evidence="6 7">
    <name type="scientific">Dictyostelium firmibasis</name>
    <dbReference type="NCBI Taxonomy" id="79012"/>
    <lineage>
        <taxon>Eukaryota</taxon>
        <taxon>Amoebozoa</taxon>
        <taxon>Evosea</taxon>
        <taxon>Eumycetozoa</taxon>
        <taxon>Dictyostelia</taxon>
        <taxon>Dictyosteliales</taxon>
        <taxon>Dictyosteliaceae</taxon>
        <taxon>Dictyostelium</taxon>
    </lineage>
</organism>
<evidence type="ECO:0000256" key="2">
    <source>
        <dbReference type="ARBA" id="ARBA00022692"/>
    </source>
</evidence>
<keyword evidence="4 5" id="KW-0472">Membrane</keyword>
<dbReference type="InterPro" id="IPR006603">
    <property type="entry name" value="PQ-loop_rpt"/>
</dbReference>
<sequence length="220" mass="24933">MEDNGEIPYKLELLYYTLGILSSVLFGVQYLPQMYLNFKRKSVQGFSSSGIIIKLVGASFLFVNSWLTGESMPIVFYGLINVFQHTIFMFQFSIYDTVKGATKYLPWIGFPIIPFLIGLQYPGSMFITNSFKPITQLLSHLPQVILCYQSKSTTGVSLPSQYLNFIGGIAGVIMCLIIPPISTLTYLIYINSVIQAVSLFFMYFIYDFRKGKVSVHNHEV</sequence>
<keyword evidence="7" id="KW-1185">Reference proteome</keyword>
<reference evidence="6 7" key="1">
    <citation type="submission" date="2023-11" db="EMBL/GenBank/DDBJ databases">
        <title>Dfirmibasis_genome.</title>
        <authorList>
            <person name="Edelbroek B."/>
            <person name="Kjellin J."/>
            <person name="Jerlstrom-Hultqvist J."/>
            <person name="Soderbom F."/>
        </authorList>
    </citation>
    <scope>NUCLEOTIDE SEQUENCE [LARGE SCALE GENOMIC DNA]</scope>
    <source>
        <strain evidence="6 7">TNS-C-14</strain>
    </source>
</reference>
<evidence type="ECO:0000256" key="1">
    <source>
        <dbReference type="ARBA" id="ARBA00004141"/>
    </source>
</evidence>
<evidence type="ECO:0000313" key="7">
    <source>
        <dbReference type="Proteomes" id="UP001344447"/>
    </source>
</evidence>
<dbReference type="PANTHER" id="PTHR13131:SF7">
    <property type="entry name" value="TRANSMEMBRANE PROTEIN"/>
    <property type="match status" value="1"/>
</dbReference>
<evidence type="ECO:0000256" key="3">
    <source>
        <dbReference type="ARBA" id="ARBA00022989"/>
    </source>
</evidence>
<name>A0AAN7YZJ3_9MYCE</name>
<dbReference type="SMART" id="SM00679">
    <property type="entry name" value="CTNS"/>
    <property type="match status" value="2"/>
</dbReference>
<feature type="transmembrane region" description="Helical" evidence="5">
    <location>
        <begin position="74"/>
        <end position="92"/>
    </location>
</feature>
<comment type="caution">
    <text evidence="6">The sequence shown here is derived from an EMBL/GenBank/DDBJ whole genome shotgun (WGS) entry which is preliminary data.</text>
</comment>
<feature type="transmembrane region" description="Helical" evidence="5">
    <location>
        <begin position="187"/>
        <end position="206"/>
    </location>
</feature>
<feature type="transmembrane region" description="Helical" evidence="5">
    <location>
        <begin position="43"/>
        <end position="62"/>
    </location>
</feature>
<dbReference type="GO" id="GO:0005774">
    <property type="term" value="C:vacuolar membrane"/>
    <property type="evidence" value="ECO:0007669"/>
    <property type="project" value="TreeGrafter"/>
</dbReference>
<feature type="transmembrane region" description="Helical" evidence="5">
    <location>
        <begin position="104"/>
        <end position="121"/>
    </location>
</feature>
<dbReference type="Proteomes" id="UP001344447">
    <property type="component" value="Unassembled WGS sequence"/>
</dbReference>
<comment type="subcellular location">
    <subcellularLocation>
        <location evidence="1">Membrane</location>
        <topology evidence="1">Multi-pass membrane protein</topology>
    </subcellularLocation>
</comment>
<dbReference type="GO" id="GO:0015184">
    <property type="term" value="F:L-cystine transmembrane transporter activity"/>
    <property type="evidence" value="ECO:0007669"/>
    <property type="project" value="TreeGrafter"/>
</dbReference>